<dbReference type="PANTHER" id="PTHR14365:SF1">
    <property type="entry name" value="APOPTOSIS REGULATORY PROTEIN SIVA"/>
    <property type="match status" value="1"/>
</dbReference>
<dbReference type="OMA" id="AQACMDP"/>
<proteinExistence type="predicted"/>
<dbReference type="PANTHER" id="PTHR14365">
    <property type="entry name" value="APOPTOSIS REGULATORY PROTEIN SIVA"/>
    <property type="match status" value="1"/>
</dbReference>
<accession>A0A026WT68</accession>
<evidence type="ECO:0000313" key="3">
    <source>
        <dbReference type="EMBL" id="EZA59207.1"/>
    </source>
</evidence>
<keyword evidence="4" id="KW-1185">Reference proteome</keyword>
<dbReference type="PROSITE" id="PS50119">
    <property type="entry name" value="ZF_BBOX"/>
    <property type="match status" value="1"/>
</dbReference>
<dbReference type="EMBL" id="KK107109">
    <property type="protein sequence ID" value="EZA59207.1"/>
    <property type="molecule type" value="Genomic_DNA"/>
</dbReference>
<protein>
    <submittedName>
        <fullName evidence="3">Apoptosis regulatory protein Siva</fullName>
    </submittedName>
</protein>
<dbReference type="Proteomes" id="UP000053097">
    <property type="component" value="Unassembled WGS sequence"/>
</dbReference>
<dbReference type="GO" id="GO:0008270">
    <property type="term" value="F:zinc ion binding"/>
    <property type="evidence" value="ECO:0007669"/>
    <property type="project" value="UniProtKB-KW"/>
</dbReference>
<keyword evidence="1" id="KW-0479">Metal-binding</keyword>
<keyword evidence="1" id="KW-0862">Zinc</keyword>
<gene>
    <name evidence="3" type="ORF">X777_15849</name>
</gene>
<dbReference type="GO" id="GO:0005175">
    <property type="term" value="F:CD27 receptor binding"/>
    <property type="evidence" value="ECO:0007669"/>
    <property type="project" value="TreeGrafter"/>
</dbReference>
<evidence type="ECO:0000259" key="2">
    <source>
        <dbReference type="PROSITE" id="PS50119"/>
    </source>
</evidence>
<reference evidence="3 4" key="1">
    <citation type="journal article" date="2014" name="Curr. Biol.">
        <title>The genome of the clonal raider ant Cerapachys biroi.</title>
        <authorList>
            <person name="Oxley P.R."/>
            <person name="Ji L."/>
            <person name="Fetter-Pruneda I."/>
            <person name="McKenzie S.K."/>
            <person name="Li C."/>
            <person name="Hu H."/>
            <person name="Zhang G."/>
            <person name="Kronauer D.J."/>
        </authorList>
    </citation>
    <scope>NUCLEOTIDE SEQUENCE [LARGE SCALE GENOMIC DNA]</scope>
</reference>
<dbReference type="STRING" id="2015173.A0A026WT68"/>
<sequence length="168" mass="18944">MPKRACPYDGDLLPQIKVHVGQKEVNNGVSSDERMKDVYDRTLNMLKAGVKALSHRLNTSTQMDLDLALPQSPLFSKSKTTSNLKQMLLTDKLQLKASNKIINDTRTELCGCCRIIDQSAISKCYYCDQTLCSSCLSACVHCSELFCQNCSLPVYNREEQNMCLNCYR</sequence>
<dbReference type="GO" id="GO:0097191">
    <property type="term" value="P:extrinsic apoptotic signaling pathway"/>
    <property type="evidence" value="ECO:0007669"/>
    <property type="project" value="TreeGrafter"/>
</dbReference>
<dbReference type="Pfam" id="PF05458">
    <property type="entry name" value="Siva"/>
    <property type="match status" value="1"/>
</dbReference>
<dbReference type="OrthoDB" id="60860at2759"/>
<dbReference type="AlphaFoldDB" id="A0A026WT68"/>
<feature type="domain" description="B box-type" evidence="2">
    <location>
        <begin position="105"/>
        <end position="154"/>
    </location>
</feature>
<name>A0A026WT68_OOCBI</name>
<evidence type="ECO:0000256" key="1">
    <source>
        <dbReference type="PROSITE-ProRule" id="PRU00024"/>
    </source>
</evidence>
<evidence type="ECO:0000313" key="4">
    <source>
        <dbReference type="Proteomes" id="UP000053097"/>
    </source>
</evidence>
<dbReference type="InterPro" id="IPR000315">
    <property type="entry name" value="Znf_B-box"/>
</dbReference>
<organism evidence="3 4">
    <name type="scientific">Ooceraea biroi</name>
    <name type="common">Clonal raider ant</name>
    <name type="synonym">Cerapachys biroi</name>
    <dbReference type="NCBI Taxonomy" id="2015173"/>
    <lineage>
        <taxon>Eukaryota</taxon>
        <taxon>Metazoa</taxon>
        <taxon>Ecdysozoa</taxon>
        <taxon>Arthropoda</taxon>
        <taxon>Hexapoda</taxon>
        <taxon>Insecta</taxon>
        <taxon>Pterygota</taxon>
        <taxon>Neoptera</taxon>
        <taxon>Endopterygota</taxon>
        <taxon>Hymenoptera</taxon>
        <taxon>Apocrita</taxon>
        <taxon>Aculeata</taxon>
        <taxon>Formicoidea</taxon>
        <taxon>Formicidae</taxon>
        <taxon>Dorylinae</taxon>
        <taxon>Ooceraea</taxon>
    </lineage>
</organism>
<dbReference type="InterPro" id="IPR022773">
    <property type="entry name" value="Siva"/>
</dbReference>
<keyword evidence="1" id="KW-0863">Zinc-finger</keyword>